<name>A0AAV1U603_9STRA</name>
<evidence type="ECO:0000313" key="1">
    <source>
        <dbReference type="EMBL" id="CAK7929456.1"/>
    </source>
</evidence>
<gene>
    <name evidence="1" type="ORF">PM001_LOCUS14606</name>
</gene>
<reference evidence="1" key="1">
    <citation type="submission" date="2024-01" db="EMBL/GenBank/DDBJ databases">
        <authorList>
            <person name="Webb A."/>
        </authorList>
    </citation>
    <scope>NUCLEOTIDE SEQUENCE</scope>
    <source>
        <strain evidence="1">Pm1</strain>
    </source>
</reference>
<comment type="caution">
    <text evidence="1">The sequence shown here is derived from an EMBL/GenBank/DDBJ whole genome shotgun (WGS) entry which is preliminary data.</text>
</comment>
<sequence length="47" mass="5228">MFRMSHASTGKLLEDIFEGNRINTPSMLCVEDYLDAPAPRASVARTD</sequence>
<dbReference type="Proteomes" id="UP001162060">
    <property type="component" value="Unassembled WGS sequence"/>
</dbReference>
<organism evidence="1 2">
    <name type="scientific">Peronospora matthiolae</name>
    <dbReference type="NCBI Taxonomy" id="2874970"/>
    <lineage>
        <taxon>Eukaryota</taxon>
        <taxon>Sar</taxon>
        <taxon>Stramenopiles</taxon>
        <taxon>Oomycota</taxon>
        <taxon>Peronosporomycetes</taxon>
        <taxon>Peronosporales</taxon>
        <taxon>Peronosporaceae</taxon>
        <taxon>Peronospora</taxon>
    </lineage>
</organism>
<evidence type="ECO:0000313" key="2">
    <source>
        <dbReference type="Proteomes" id="UP001162060"/>
    </source>
</evidence>
<evidence type="ECO:0008006" key="3">
    <source>
        <dbReference type="Google" id="ProtNLM"/>
    </source>
</evidence>
<protein>
    <recommendedName>
        <fullName evidence="3">Polyketide synthase</fullName>
    </recommendedName>
</protein>
<dbReference type="EMBL" id="CAKLBY020000153">
    <property type="protein sequence ID" value="CAK7929456.1"/>
    <property type="molecule type" value="Genomic_DNA"/>
</dbReference>
<accession>A0AAV1U603</accession>
<dbReference type="AlphaFoldDB" id="A0AAV1U603"/>
<proteinExistence type="predicted"/>